<gene>
    <name evidence="1" type="ORF">RCOM_1487610</name>
</gene>
<protein>
    <submittedName>
        <fullName evidence="1">Uncharacterized protein</fullName>
    </submittedName>
</protein>
<organism evidence="1 2">
    <name type="scientific">Ricinus communis</name>
    <name type="common">Castor bean</name>
    <dbReference type="NCBI Taxonomy" id="3988"/>
    <lineage>
        <taxon>Eukaryota</taxon>
        <taxon>Viridiplantae</taxon>
        <taxon>Streptophyta</taxon>
        <taxon>Embryophyta</taxon>
        <taxon>Tracheophyta</taxon>
        <taxon>Spermatophyta</taxon>
        <taxon>Magnoliopsida</taxon>
        <taxon>eudicotyledons</taxon>
        <taxon>Gunneridae</taxon>
        <taxon>Pentapetalae</taxon>
        <taxon>rosids</taxon>
        <taxon>fabids</taxon>
        <taxon>Malpighiales</taxon>
        <taxon>Euphorbiaceae</taxon>
        <taxon>Acalyphoideae</taxon>
        <taxon>Acalypheae</taxon>
        <taxon>Ricinus</taxon>
    </lineage>
</organism>
<sequence>MEAALPLGTNRTSQSDFWQPLSYRLFKLNIDTFWIETTNQSGLTAAMRNYDKLCRAE</sequence>
<evidence type="ECO:0000313" key="2">
    <source>
        <dbReference type="Proteomes" id="UP000008311"/>
    </source>
</evidence>
<dbReference type="EMBL" id="EQ973801">
    <property type="protein sequence ID" value="EEF46362.1"/>
    <property type="molecule type" value="Genomic_DNA"/>
</dbReference>
<keyword evidence="2" id="KW-1185">Reference proteome</keyword>
<dbReference type="AlphaFoldDB" id="B9RQC3"/>
<accession>B9RQC3</accession>
<proteinExistence type="predicted"/>
<dbReference type="Proteomes" id="UP000008311">
    <property type="component" value="Unassembled WGS sequence"/>
</dbReference>
<reference evidence="2" key="1">
    <citation type="journal article" date="2010" name="Nat. Biotechnol.">
        <title>Draft genome sequence of the oilseed species Ricinus communis.</title>
        <authorList>
            <person name="Chan A.P."/>
            <person name="Crabtree J."/>
            <person name="Zhao Q."/>
            <person name="Lorenzi H."/>
            <person name="Orvis J."/>
            <person name="Puiu D."/>
            <person name="Melake-Berhan A."/>
            <person name="Jones K.M."/>
            <person name="Redman J."/>
            <person name="Chen G."/>
            <person name="Cahoon E.B."/>
            <person name="Gedil M."/>
            <person name="Stanke M."/>
            <person name="Haas B.J."/>
            <person name="Wortman J.R."/>
            <person name="Fraser-Liggett C.M."/>
            <person name="Ravel J."/>
            <person name="Rabinowicz P.D."/>
        </authorList>
    </citation>
    <scope>NUCLEOTIDE SEQUENCE [LARGE SCALE GENOMIC DNA]</scope>
    <source>
        <strain evidence="2">cv. Hale</strain>
    </source>
</reference>
<name>B9RQC3_RICCO</name>
<evidence type="ECO:0000313" key="1">
    <source>
        <dbReference type="EMBL" id="EEF46362.1"/>
    </source>
</evidence>
<dbReference type="InParanoid" id="B9RQC3"/>